<evidence type="ECO:0000256" key="5">
    <source>
        <dbReference type="ARBA" id="ARBA00012564"/>
    </source>
</evidence>
<dbReference type="Pfam" id="PF11838">
    <property type="entry name" value="ERAP1_C"/>
    <property type="match status" value="2"/>
</dbReference>
<evidence type="ECO:0000313" key="30">
    <source>
        <dbReference type="EMBL" id="KYM98719.1"/>
    </source>
</evidence>
<evidence type="ECO:0000256" key="22">
    <source>
        <dbReference type="ARBA" id="ARBA00023288"/>
    </source>
</evidence>
<evidence type="ECO:0000256" key="4">
    <source>
        <dbReference type="ARBA" id="ARBA00010136"/>
    </source>
</evidence>
<keyword evidence="7 30" id="KW-0031">Aminopeptidase</keyword>
<accession>A0A195CCY0</accession>
<feature type="site" description="Transition state stabilizer" evidence="25">
    <location>
        <position position="483"/>
    </location>
</feature>
<dbReference type="GO" id="GO:0042277">
    <property type="term" value="F:peptide binding"/>
    <property type="evidence" value="ECO:0007669"/>
    <property type="project" value="TreeGrafter"/>
</dbReference>
<dbReference type="PANTHER" id="PTHR11533:SF294">
    <property type="entry name" value="THYROTROPIN-RELEASING HORMONE-DEGRADING ECTOENZYME"/>
    <property type="match status" value="1"/>
</dbReference>
<keyword evidence="20" id="KW-1015">Disulfide bond</keyword>
<dbReference type="CDD" id="cd09601">
    <property type="entry name" value="M1_APN-Q_like"/>
    <property type="match status" value="2"/>
</dbReference>
<dbReference type="InterPro" id="IPR001930">
    <property type="entry name" value="Peptidase_M1"/>
</dbReference>
<name>A0A195CCY0_9HYME</name>
<keyword evidence="15 24" id="KW-0862">Zinc</keyword>
<evidence type="ECO:0000256" key="19">
    <source>
        <dbReference type="ARBA" id="ARBA00023136"/>
    </source>
</evidence>
<feature type="transmembrane region" description="Helical" evidence="26">
    <location>
        <begin position="31"/>
        <end position="53"/>
    </location>
</feature>
<evidence type="ECO:0000256" key="23">
    <source>
        <dbReference type="PIRSR" id="PIRSR634016-1"/>
    </source>
</evidence>
<dbReference type="GO" id="GO:0098552">
    <property type="term" value="C:side of membrane"/>
    <property type="evidence" value="ECO:0007669"/>
    <property type="project" value="UniProtKB-KW"/>
</dbReference>
<dbReference type="PANTHER" id="PTHR11533">
    <property type="entry name" value="PROTEASE M1 ZINC METALLOPROTEASE"/>
    <property type="match status" value="1"/>
</dbReference>
<dbReference type="InterPro" id="IPR045357">
    <property type="entry name" value="Aminopeptidase_N-like_N"/>
</dbReference>
<dbReference type="GO" id="GO:0005737">
    <property type="term" value="C:cytoplasm"/>
    <property type="evidence" value="ECO:0007669"/>
    <property type="project" value="TreeGrafter"/>
</dbReference>
<feature type="domain" description="Peptidase M1 membrane alanine aminopeptidase" evidence="27">
    <location>
        <begin position="325"/>
        <end position="550"/>
    </location>
</feature>
<evidence type="ECO:0000259" key="28">
    <source>
        <dbReference type="Pfam" id="PF11838"/>
    </source>
</evidence>
<dbReference type="Gene3D" id="1.25.50.20">
    <property type="match status" value="2"/>
</dbReference>
<dbReference type="GO" id="GO:0005886">
    <property type="term" value="C:plasma membrane"/>
    <property type="evidence" value="ECO:0007669"/>
    <property type="project" value="UniProtKB-SubCell"/>
</dbReference>
<dbReference type="FunFam" id="2.60.40.1910:FF:000008">
    <property type="entry name" value="Aminopeptidase"/>
    <property type="match status" value="2"/>
</dbReference>
<dbReference type="STRING" id="456900.A0A195CCY0"/>
<evidence type="ECO:0000256" key="9">
    <source>
        <dbReference type="ARBA" id="ARBA00022622"/>
    </source>
</evidence>
<evidence type="ECO:0000256" key="17">
    <source>
        <dbReference type="ARBA" id="ARBA00022989"/>
    </source>
</evidence>
<dbReference type="InterPro" id="IPR042097">
    <property type="entry name" value="Aminopeptidase_N-like_N_sf"/>
</dbReference>
<keyword evidence="14" id="KW-0378">Hydrolase</keyword>
<reference evidence="30 31" key="1">
    <citation type="submission" date="2016-03" db="EMBL/GenBank/DDBJ databases">
        <title>Cyphomyrmex costatus WGS genome.</title>
        <authorList>
            <person name="Nygaard S."/>
            <person name="Hu H."/>
            <person name="Boomsma J."/>
            <person name="Zhang G."/>
        </authorList>
    </citation>
    <scope>NUCLEOTIDE SEQUENCE [LARGE SCALE GENOMIC DNA]</scope>
    <source>
        <strain evidence="30">MS0001</strain>
        <tissue evidence="30">Whole body</tissue>
    </source>
</reference>
<dbReference type="FunFam" id="1.10.390.10:FF:000001">
    <property type="entry name" value="Aminopeptidase"/>
    <property type="match status" value="2"/>
</dbReference>
<dbReference type="Pfam" id="PF17900">
    <property type="entry name" value="Peptidase_M1_N"/>
    <property type="match status" value="2"/>
</dbReference>
<keyword evidence="8" id="KW-1003">Cell membrane</keyword>
<evidence type="ECO:0000256" key="10">
    <source>
        <dbReference type="ARBA" id="ARBA00022670"/>
    </source>
</evidence>
<evidence type="ECO:0000256" key="25">
    <source>
        <dbReference type="PIRSR" id="PIRSR634016-4"/>
    </source>
</evidence>
<keyword evidence="11 26" id="KW-0812">Transmembrane</keyword>
<keyword evidence="10" id="KW-0645">Protease</keyword>
<evidence type="ECO:0000256" key="21">
    <source>
        <dbReference type="ARBA" id="ARBA00023180"/>
    </source>
</evidence>
<dbReference type="InterPro" id="IPR014782">
    <property type="entry name" value="Peptidase_M1_dom"/>
</dbReference>
<keyword evidence="12 24" id="KW-0479">Metal-binding</keyword>
<evidence type="ECO:0000256" key="26">
    <source>
        <dbReference type="SAM" id="Phobius"/>
    </source>
</evidence>
<comment type="subcellular location">
    <subcellularLocation>
        <location evidence="3">Cell membrane</location>
        <topology evidence="3">Lipid-anchor</topology>
        <topology evidence="3">GPI-anchor</topology>
    </subcellularLocation>
    <subcellularLocation>
        <location evidence="2">Membrane</location>
        <topology evidence="2">Single-pass type II membrane protein</topology>
    </subcellularLocation>
</comment>
<keyword evidence="31" id="KW-1185">Reference proteome</keyword>
<dbReference type="Gene3D" id="1.10.390.10">
    <property type="entry name" value="Neutral Protease Domain 2"/>
    <property type="match status" value="2"/>
</dbReference>
<evidence type="ECO:0000259" key="27">
    <source>
        <dbReference type="Pfam" id="PF01433"/>
    </source>
</evidence>
<evidence type="ECO:0000256" key="16">
    <source>
        <dbReference type="ARBA" id="ARBA00022968"/>
    </source>
</evidence>
<feature type="active site" description="Proton acceptor" evidence="23">
    <location>
        <position position="398"/>
    </location>
</feature>
<comment type="catalytic activity">
    <reaction evidence="1">
        <text>Release of an N-terminal amino acid, Xaa-|-Yaa- from a peptide, amide or arylamide. Xaa is preferably Ala, but may be most amino acids including Pro (slow action). When a terminal hydrophobic residue is followed by a prolyl residue, the two may be released as an intact Xaa-Pro dipeptide.</text>
        <dbReference type="EC" id="3.4.11.2"/>
    </reaction>
</comment>
<evidence type="ECO:0000256" key="3">
    <source>
        <dbReference type="ARBA" id="ARBA00004609"/>
    </source>
</evidence>
<evidence type="ECO:0000256" key="7">
    <source>
        <dbReference type="ARBA" id="ARBA00022438"/>
    </source>
</evidence>
<keyword evidence="17 26" id="KW-1133">Transmembrane helix</keyword>
<feature type="domain" description="ERAP1-like C-terminal" evidence="28">
    <location>
        <begin position="1611"/>
        <end position="1882"/>
    </location>
</feature>
<comment type="similarity">
    <text evidence="4">Belongs to the peptidase M1 family.</text>
</comment>
<evidence type="ECO:0000256" key="14">
    <source>
        <dbReference type="ARBA" id="ARBA00022801"/>
    </source>
</evidence>
<dbReference type="EC" id="3.4.11.2" evidence="5"/>
<evidence type="ECO:0000313" key="31">
    <source>
        <dbReference type="Proteomes" id="UP000078542"/>
    </source>
</evidence>
<keyword evidence="9" id="KW-0336">GPI-anchor</keyword>
<dbReference type="InterPro" id="IPR034016">
    <property type="entry name" value="M1_APN-typ"/>
</dbReference>
<dbReference type="SUPFAM" id="SSF55486">
    <property type="entry name" value="Metalloproteases ('zincins'), catalytic domain"/>
    <property type="match status" value="2"/>
</dbReference>
<sequence>MTQSREVLAMMDAHTTTFGRKKGCTISRCNAFLLGAFFLISLVVTGLLVYHFAPCLEEKQVQPCTDSTGDSLLQTGRSFSMTPTKKKLDVRLPKAIVPDLYELWLIPFIWEGNFTFHGEVKILVNVTQDTNNVTLHAVDMNIDEDFTSVREYSIKSNKTKLIGIAEQRYDTDRQFHVIRTSNTLKKGKQYVVHLKFIGHLNDYLQGFYRSSYTVGNQTRWIATTQFQPTDARRAFPCFDEPALKAKFEINIARPKNMTSISNMPRKGEPMPVFGLDSYVWDHYDRSVPMSTYLVAFIVSDFDVKKSEDGNFRVWARHDAINQSQYSLNIGPKILKFYEDYFKIKFPLPKMDMVALPDFSAGAMENWGLITYRETAMLYQEGISTSGSKQRVAVVVSHELAHQWFGNLVTPSWWTDLWLNEGFASYMEYIGMDAVEPTWKALEQFVIHDLQNVFGLDALESSHPISIEVGHPDEISEIFDKISYGKGASIIRMMDHFLTTEVFKKGLSNYLNGKAYQSAEQNDLWSALTKQAHKDKVLDPSVTVKEIMDTWTLQTGFPLITVTRNYDNGSITLAQERFLLRNSGTTVTSEAEPLWWVPITYTSEKQLNFNNTQPTKWMKAERSIILNDLNVSPSEWILFNVQETGYYRVNYDRANWQMIIKQLNKENFKDISTINRAQLIDDALNLARAGKLDYTIAFDVTSYLAHEIEYLPWNAAFNAMDYLNDMLIKTQGYDKFRLYILKLLDNVYKQVGFIDKVGDPQLTVFTRIDVLNWACDFNHEDCIMNAVQQFKNWRNTPNPDINNPISPNLRRVVYCTAIRVGGQSEWEFAWQRYLATNVGSEKDLLLQALACTREIWLLNRFLDWAVTENSGIRKQDATRVFGSVAHNIVGQPLTFNYFRNKWTHLREYFGTSLSTVNNIVKSATRGISTRYELKDDVIAYYILYCCVRLFCTTKFADMFINVIIISIIRFVSSYQSFVLFVVRISYQSYYCLYFMFGRKNGCTIPWYCACLLGVFFLFCLVATGLLVYYFAPCHEKQVSPSTETDIFSPTIPTKEDIDIRLPKDVLPDLYELWLIPFIWEGNFTFHGKIKILVNVTNDTNNVTLHAVDIKIDEDFTSIREYSAKLDESNNETTVIGIAEQKNDTDRQFYVIKTSNKLKKGKQYIVHLKFIGYLNDNLHGFYRSSYMVGNQTRWIATTQFESTDARRAFPCFDEPALKAKFQINIARPKNMTSISNMPKKEETTLLPDLDTYVWDQYERSVPMSTYLVAFIVFDFDVRKSKDGEFRVWTRHDAIAQSEYSLSIGPKMLKFFENYFKIKYPLPKMDMVALPDFEAGAMENWGLMTFRETAMLYQEEEDGITNNDSKQLVALVLAHELSHQWFGNLVTLNWWTDLWLNEGFASYMEYIGTNAVEPEWRMLEQYVVHELQSIFNLDALESSHPISIKVDYPDEINEIFDTIIYVKGSAVIRMMDHFLTTNVFKKGLTNYLNERAYQNAESNDLWTALTKQAHKDKVLDSNVTVKKIMDTWTLQTGFPVVTISRNYTNGSIMLTQERFLLDHNITRITSDKSEPLWWIPITYTSEKQLNFNNTQPTIWMKAERSITLNDLDVKSYEWILFNLQETGYYRVNYDIVNWRLIIKQLNNIKNFKNILVINRAQLVDDALNLARAGKLDYDIAFNVTSYLAHETEYLPWKAAFRAISYLNNMLIKSRGYDKFRLHVLNLLSNVYKQVGFIDKVEDPQMTVFNRINILNWACYFDHEHCVMKAVQYFKYWRNTPNPDINNPIPPNLRGVVYCTAIRVGGQSEWTFVWQRYLATNVGSEKNLLLQALSCTREIWLLSRYLDWAVTENSGIRKQDATRVFELVASNIAGQSLTFDYIRNKWMDLRE</sequence>
<dbReference type="InterPro" id="IPR050344">
    <property type="entry name" value="Peptidase_M1_aminopeptidases"/>
</dbReference>
<evidence type="ECO:0000256" key="1">
    <source>
        <dbReference type="ARBA" id="ARBA00000098"/>
    </source>
</evidence>
<dbReference type="GO" id="GO:0008270">
    <property type="term" value="F:zinc ion binding"/>
    <property type="evidence" value="ECO:0007669"/>
    <property type="project" value="InterPro"/>
</dbReference>
<comment type="cofactor">
    <cofactor evidence="24">
        <name>Zn(2+)</name>
        <dbReference type="ChEBI" id="CHEBI:29105"/>
    </cofactor>
    <text evidence="24">Binds 1 zinc ion per subunit.</text>
</comment>
<evidence type="ECO:0000256" key="18">
    <source>
        <dbReference type="ARBA" id="ARBA00023049"/>
    </source>
</evidence>
<feature type="transmembrane region" description="Helical" evidence="26">
    <location>
        <begin position="1002"/>
        <end position="1030"/>
    </location>
</feature>
<evidence type="ECO:0000256" key="11">
    <source>
        <dbReference type="ARBA" id="ARBA00022692"/>
    </source>
</evidence>
<keyword evidence="18" id="KW-0482">Metalloprotease</keyword>
<keyword evidence="16" id="KW-0735">Signal-anchor</keyword>
<dbReference type="InterPro" id="IPR024571">
    <property type="entry name" value="ERAP1-like_C_dom"/>
</dbReference>
<dbReference type="Gene3D" id="2.60.40.1730">
    <property type="entry name" value="tricorn interacting facor f3 domain"/>
    <property type="match status" value="2"/>
</dbReference>
<dbReference type="FunFam" id="1.25.50.20:FF:000001">
    <property type="entry name" value="Aminopeptidase"/>
    <property type="match status" value="2"/>
</dbReference>
<feature type="domain" description="Peptidase M1 membrane alanine aminopeptidase" evidence="27">
    <location>
        <begin position="1297"/>
        <end position="1525"/>
    </location>
</feature>
<dbReference type="GO" id="GO:0043171">
    <property type="term" value="P:peptide catabolic process"/>
    <property type="evidence" value="ECO:0007669"/>
    <property type="project" value="TreeGrafter"/>
</dbReference>
<feature type="binding site" evidence="24">
    <location>
        <position position="397"/>
    </location>
    <ligand>
        <name>Zn(2+)</name>
        <dbReference type="ChEBI" id="CHEBI:29105"/>
        <note>catalytic</note>
    </ligand>
</feature>
<organism evidence="30 31">
    <name type="scientific">Cyphomyrmex costatus</name>
    <dbReference type="NCBI Taxonomy" id="456900"/>
    <lineage>
        <taxon>Eukaryota</taxon>
        <taxon>Metazoa</taxon>
        <taxon>Ecdysozoa</taxon>
        <taxon>Arthropoda</taxon>
        <taxon>Hexapoda</taxon>
        <taxon>Insecta</taxon>
        <taxon>Pterygota</taxon>
        <taxon>Neoptera</taxon>
        <taxon>Endopterygota</taxon>
        <taxon>Hymenoptera</taxon>
        <taxon>Apocrita</taxon>
        <taxon>Aculeata</taxon>
        <taxon>Formicoidea</taxon>
        <taxon>Formicidae</taxon>
        <taxon>Myrmicinae</taxon>
        <taxon>Cyphomyrmex</taxon>
    </lineage>
</organism>
<keyword evidence="19 26" id="KW-0472">Membrane</keyword>
<feature type="domain" description="Aminopeptidase N-like N-terminal" evidence="29">
    <location>
        <begin position="1066"/>
        <end position="1265"/>
    </location>
</feature>
<evidence type="ECO:0000256" key="6">
    <source>
        <dbReference type="ARBA" id="ARBA00015611"/>
    </source>
</evidence>
<feature type="domain" description="Aminopeptidase N-like N-terminal" evidence="29">
    <location>
        <begin position="98"/>
        <end position="293"/>
    </location>
</feature>
<dbReference type="GO" id="GO:0016285">
    <property type="term" value="F:alanyl aminopeptidase activity"/>
    <property type="evidence" value="ECO:0007669"/>
    <property type="project" value="UniProtKB-EC"/>
</dbReference>
<feature type="transmembrane region" description="Helical" evidence="26">
    <location>
        <begin position="957"/>
        <end position="981"/>
    </location>
</feature>
<dbReference type="PRINTS" id="PR00756">
    <property type="entry name" value="ALADIPTASE"/>
</dbReference>
<evidence type="ECO:0000256" key="24">
    <source>
        <dbReference type="PIRSR" id="PIRSR634016-3"/>
    </source>
</evidence>
<keyword evidence="22" id="KW-0449">Lipoprotein</keyword>
<dbReference type="GO" id="GO:0006508">
    <property type="term" value="P:proteolysis"/>
    <property type="evidence" value="ECO:0007669"/>
    <property type="project" value="UniProtKB-KW"/>
</dbReference>
<dbReference type="InterPro" id="IPR027268">
    <property type="entry name" value="Peptidase_M4/M1_CTD_sf"/>
</dbReference>
<dbReference type="FunFam" id="2.60.40.1730:FF:000012">
    <property type="entry name" value="Aminopeptidase N"/>
    <property type="match status" value="2"/>
</dbReference>
<keyword evidence="21" id="KW-0325">Glycoprotein</keyword>
<evidence type="ECO:0000256" key="2">
    <source>
        <dbReference type="ARBA" id="ARBA00004606"/>
    </source>
</evidence>
<dbReference type="Proteomes" id="UP000078542">
    <property type="component" value="Unassembled WGS sequence"/>
</dbReference>
<dbReference type="GO" id="GO:0070006">
    <property type="term" value="F:metalloaminopeptidase activity"/>
    <property type="evidence" value="ECO:0007669"/>
    <property type="project" value="TreeGrafter"/>
</dbReference>
<dbReference type="Gene3D" id="2.60.40.1910">
    <property type="match status" value="2"/>
</dbReference>
<dbReference type="EMBL" id="KQ977935">
    <property type="protein sequence ID" value="KYM98719.1"/>
    <property type="molecule type" value="Genomic_DNA"/>
</dbReference>
<gene>
    <name evidence="30" type="ORF">ALC62_10687</name>
</gene>
<feature type="binding site" evidence="24">
    <location>
        <position position="420"/>
    </location>
    <ligand>
        <name>Zn(2+)</name>
        <dbReference type="ChEBI" id="CHEBI:29105"/>
        <note>catalytic</note>
    </ligand>
</feature>
<feature type="domain" description="ERAP1-like C-terminal" evidence="28">
    <location>
        <begin position="635"/>
        <end position="933"/>
    </location>
</feature>
<evidence type="ECO:0000256" key="15">
    <source>
        <dbReference type="ARBA" id="ARBA00022833"/>
    </source>
</evidence>
<feature type="binding site" evidence="24">
    <location>
        <position position="401"/>
    </location>
    <ligand>
        <name>Zn(2+)</name>
        <dbReference type="ChEBI" id="CHEBI:29105"/>
        <note>catalytic</note>
    </ligand>
</feature>
<proteinExistence type="inferred from homology"/>
<evidence type="ECO:0000256" key="13">
    <source>
        <dbReference type="ARBA" id="ARBA00022729"/>
    </source>
</evidence>
<evidence type="ECO:0000256" key="12">
    <source>
        <dbReference type="ARBA" id="ARBA00022723"/>
    </source>
</evidence>
<dbReference type="GO" id="GO:0005615">
    <property type="term" value="C:extracellular space"/>
    <property type="evidence" value="ECO:0007669"/>
    <property type="project" value="TreeGrafter"/>
</dbReference>
<protein>
    <recommendedName>
        <fullName evidence="6">Aminopeptidase N</fullName>
        <ecNumber evidence="5">3.4.11.2</ecNumber>
    </recommendedName>
</protein>
<evidence type="ECO:0000256" key="20">
    <source>
        <dbReference type="ARBA" id="ARBA00023157"/>
    </source>
</evidence>
<keyword evidence="13" id="KW-0732">Signal</keyword>
<evidence type="ECO:0000259" key="29">
    <source>
        <dbReference type="Pfam" id="PF17900"/>
    </source>
</evidence>
<dbReference type="SUPFAM" id="SSF63737">
    <property type="entry name" value="Leukotriene A4 hydrolase N-terminal domain"/>
    <property type="match status" value="2"/>
</dbReference>
<evidence type="ECO:0000256" key="8">
    <source>
        <dbReference type="ARBA" id="ARBA00022475"/>
    </source>
</evidence>
<dbReference type="Pfam" id="PF01433">
    <property type="entry name" value="Peptidase_M1"/>
    <property type="match status" value="2"/>
</dbReference>